<keyword evidence="3" id="KW-1185">Reference proteome</keyword>
<dbReference type="AlphaFoldDB" id="A0A2T3AAB9"/>
<protein>
    <submittedName>
        <fullName evidence="2">Uncharacterized protein</fullName>
    </submittedName>
</protein>
<evidence type="ECO:0000313" key="2">
    <source>
        <dbReference type="EMBL" id="PSR88618.1"/>
    </source>
</evidence>
<evidence type="ECO:0000313" key="3">
    <source>
        <dbReference type="Proteomes" id="UP000241462"/>
    </source>
</evidence>
<feature type="region of interest" description="Disordered" evidence="1">
    <location>
        <begin position="120"/>
        <end position="153"/>
    </location>
</feature>
<gene>
    <name evidence="2" type="ORF">BD289DRAFT_230165</name>
</gene>
<organism evidence="2 3">
    <name type="scientific">Coniella lustricola</name>
    <dbReference type="NCBI Taxonomy" id="2025994"/>
    <lineage>
        <taxon>Eukaryota</taxon>
        <taxon>Fungi</taxon>
        <taxon>Dikarya</taxon>
        <taxon>Ascomycota</taxon>
        <taxon>Pezizomycotina</taxon>
        <taxon>Sordariomycetes</taxon>
        <taxon>Sordariomycetidae</taxon>
        <taxon>Diaporthales</taxon>
        <taxon>Schizoparmaceae</taxon>
        <taxon>Coniella</taxon>
    </lineage>
</organism>
<dbReference type="Proteomes" id="UP000241462">
    <property type="component" value="Unassembled WGS sequence"/>
</dbReference>
<evidence type="ECO:0000256" key="1">
    <source>
        <dbReference type="SAM" id="MobiDB-lite"/>
    </source>
</evidence>
<dbReference type="InParanoid" id="A0A2T3AAB9"/>
<proteinExistence type="predicted"/>
<reference evidence="2 3" key="1">
    <citation type="journal article" date="2018" name="Mycol. Prog.">
        <title>Coniella lustricola, a new species from submerged detritus.</title>
        <authorList>
            <person name="Raudabaugh D.B."/>
            <person name="Iturriaga T."/>
            <person name="Carver A."/>
            <person name="Mondo S."/>
            <person name="Pangilinan J."/>
            <person name="Lipzen A."/>
            <person name="He G."/>
            <person name="Amirebrahimi M."/>
            <person name="Grigoriev I.V."/>
            <person name="Miller A.N."/>
        </authorList>
    </citation>
    <scope>NUCLEOTIDE SEQUENCE [LARGE SCALE GENOMIC DNA]</scope>
    <source>
        <strain evidence="2 3">B22-T-1</strain>
    </source>
</reference>
<accession>A0A2T3AAB9</accession>
<name>A0A2T3AAB9_9PEZI</name>
<sequence length="153" mass="17012">MSWPDWLSQARRSFPLRNLFPSSVVTDCHEIIETTPAKQPTKSESRSLAEFRDGFPLSEASLSSPPRRLRPSQWQTARIVATCGSMAPWTLAAKHGQAWSVSLSAMPTWILGDTIPPAASVPGTMSDTTPRPWRWSSRQMAHSLPPCSDRTRP</sequence>
<dbReference type="EMBL" id="KZ678426">
    <property type="protein sequence ID" value="PSR88618.1"/>
    <property type="molecule type" value="Genomic_DNA"/>
</dbReference>